<dbReference type="EMBL" id="BDUD01000001">
    <property type="protein sequence ID" value="GBG20250.1"/>
    <property type="molecule type" value="Genomic_DNA"/>
</dbReference>
<evidence type="ECO:0000313" key="9">
    <source>
        <dbReference type="EMBL" id="GBG20250.1"/>
    </source>
</evidence>
<evidence type="ECO:0000256" key="5">
    <source>
        <dbReference type="ARBA" id="ARBA00022737"/>
    </source>
</evidence>
<comment type="subcellular location">
    <subcellularLocation>
        <location evidence="1">Membrane</location>
    </subcellularLocation>
    <subcellularLocation>
        <location evidence="2">Secreted</location>
    </subcellularLocation>
</comment>
<evidence type="ECO:0000313" key="10">
    <source>
        <dbReference type="Proteomes" id="UP000245124"/>
    </source>
</evidence>
<dbReference type="InterPro" id="IPR025592">
    <property type="entry name" value="DUF4347"/>
</dbReference>
<evidence type="ECO:0000256" key="1">
    <source>
        <dbReference type="ARBA" id="ARBA00004370"/>
    </source>
</evidence>
<dbReference type="RefSeq" id="WP_109009990.1">
    <property type="nucleotide sequence ID" value="NZ_BDUD01000001.1"/>
</dbReference>
<dbReference type="InterPro" id="IPR011050">
    <property type="entry name" value="Pectin_lyase_fold/virulence"/>
</dbReference>
<feature type="domain" description="DUF4347" evidence="8">
    <location>
        <begin position="23"/>
        <end position="194"/>
    </location>
</feature>
<dbReference type="GO" id="GO:0005509">
    <property type="term" value="F:calcium ion binding"/>
    <property type="evidence" value="ECO:0007669"/>
    <property type="project" value="InterPro"/>
</dbReference>
<dbReference type="Proteomes" id="UP000245124">
    <property type="component" value="Unassembled WGS sequence"/>
</dbReference>
<sequence length="1427" mass="145611">MATLHTPHFQLNSVIPASYIHSLVFIDTAVADYQSLINGVISHTEVFVIDSTKNGVDQITEILATRADQNINSIHIVCHGTPGNLQLGNAHLGLDTLEYHSQQLQQWQKIFSASTKSHNPWNLLIYSCNVAFGDVGAEFIAKLHQLTGANIAASRQLIGNAALGGNWELEVRTAQMEVTLAFAETTRQAYAGVLATFTVNDTGDTDDGDRNNGITTLREAINLANATAGDDTIAFGGIFTDTTPDTITLTSGQLTITDDVTILGTGTSNLTVSGGNNASTVFEISGLATGVSINGLAIASGGIKVNRNSILSLANTSVSGNKAGSGISNSGILSLANTSVFGNTQGGIYNLGSLSLTGSSVYGNTWESSSVSANNNNLGGGIYNDASNGNIGTVSLINSSVSGNTANFGGGIYSGGTLRLTNSTVSGNTALSDGGGIYNAGVDYDPGSAILINTTISGNTALNDGGGIYNGFAYVSDNRLTLINNTINNNTADSDGDGTGDGGGVFSYFNSSYHVKVNNTIIAGNLDNSTSGNIDPDVRGGLIDSGNNLIGNNTGSTAFTTSTLVGTSANPIDPKLGLLENNGGATLTQALLAGSPAIDAGKNSLTPARITTDQRGAGFRRIFNGVVDIGAYEVQTPTTNPPVVNTDTVVTNTNDSGAGSLRQAILNANATLGADTITFAGVFTDATPDIITLTSGKLTITDDITILGTGASNLTISGNNLSGVFEISGTGTDASIDGLKIANANDPLGSILLNTNTSLSLTGSTVSDNTGLVGGIFNKGTLTLTSSTVSGNSGSSLGGGIFNKGTLSLTNSTVSGNGTYVYSDTAYGGGIFNTGNLSITDSTISNNNAYANGNEHGIGPNPYPSYGGGIYNSGSVDITRSTVSGNGAADGGGISNSGTFSLTNSTVSDNSVYYTGGGILNSGTLTLTNDTITSNTAEGYVGEIGNGGGVVSNGGTVIVGNTIIAGNFFVEPDYPYDLSGYSRDVSGKFTDAGNNLIGDNTASTGFTTSTLVGTSANPIDPKLSALQNNGGTTLTNALIGNSLAINAGNNALIPPGITTDQRGPGFDRISENTVDIGALEFNGLNGTNGPDNLVGKNYGDIINGQAGNDTITGNQGNDILTGGGGNDKFVYNLGDGVDTITDFGGLGKGSNPSAAVISELDTLKFQGAGLTARNMLLTQNASNLEVTFEGVADDKIILQNFPLENLDNLWTLGNILFDGQTSISDSFDVFDANSTQTSIFNKNTVTFLNDLNNNVNGFENSGDVINGEGGDDRIDGLSGNDLLRGGEGNDTLLGGEGNDTLVGNLGNDNLIGGAGDDILLGGGGSDTLTGGSGNDQFIYQTLSDYNSTITDFDQSQDKLVFTDLFKSQGYSSSNPIGDGHLKFVQSGTSTLVEVLISYSPSYSSFNTFATLDNFTATNLVVGSNVIV</sequence>
<dbReference type="Gene3D" id="2.150.10.10">
    <property type="entry name" value="Serralysin-like metalloprotease, C-terminal"/>
    <property type="match status" value="2"/>
</dbReference>
<dbReference type="InterPro" id="IPR050557">
    <property type="entry name" value="RTX_toxin/Mannuronan_C5-epim"/>
</dbReference>
<dbReference type="Pfam" id="PF00353">
    <property type="entry name" value="HemolysinCabind"/>
    <property type="match status" value="3"/>
</dbReference>
<dbReference type="InterPro" id="IPR001343">
    <property type="entry name" value="Hemolysn_Ca-bd"/>
</dbReference>
<proteinExistence type="predicted"/>
<dbReference type="SUPFAM" id="SSF51126">
    <property type="entry name" value="Pectin lyase-like"/>
    <property type="match status" value="3"/>
</dbReference>
<evidence type="ECO:0000256" key="6">
    <source>
        <dbReference type="ARBA" id="ARBA00023026"/>
    </source>
</evidence>
<dbReference type="NCBIfam" id="NF041518">
    <property type="entry name" value="choice_anch_Q"/>
    <property type="match status" value="2"/>
</dbReference>
<dbReference type="InterPro" id="IPR006626">
    <property type="entry name" value="PbH1"/>
</dbReference>
<dbReference type="GO" id="GO:0090729">
    <property type="term" value="F:toxin activity"/>
    <property type="evidence" value="ECO:0007669"/>
    <property type="project" value="UniProtKB-KW"/>
</dbReference>
<keyword evidence="5" id="KW-0677">Repeat</keyword>
<dbReference type="SUPFAM" id="SSF51120">
    <property type="entry name" value="beta-Roll"/>
    <property type="match status" value="1"/>
</dbReference>
<name>A0A2R5FNB1_NOSCO</name>
<keyword evidence="4" id="KW-0800">Toxin</keyword>
<dbReference type="GO" id="GO:0005576">
    <property type="term" value="C:extracellular region"/>
    <property type="evidence" value="ECO:0007669"/>
    <property type="project" value="UniProtKB-SubCell"/>
</dbReference>
<evidence type="ECO:0000256" key="7">
    <source>
        <dbReference type="ARBA" id="ARBA00023136"/>
    </source>
</evidence>
<dbReference type="SMART" id="SM00710">
    <property type="entry name" value="PbH1"/>
    <property type="match status" value="10"/>
</dbReference>
<dbReference type="Pfam" id="PF14252">
    <property type="entry name" value="DUF4347"/>
    <property type="match status" value="1"/>
</dbReference>
<reference evidence="9 10" key="1">
    <citation type="submission" date="2017-06" db="EMBL/GenBank/DDBJ databases">
        <title>Genome sequencing of cyanobaciteial culture collection at National Institute for Environmental Studies (NIES).</title>
        <authorList>
            <person name="Hirose Y."/>
            <person name="Shimura Y."/>
            <person name="Fujisawa T."/>
            <person name="Nakamura Y."/>
            <person name="Kawachi M."/>
        </authorList>
    </citation>
    <scope>NUCLEOTIDE SEQUENCE [LARGE SCALE GENOMIC DNA]</scope>
    <source>
        <strain evidence="9 10">NIES-4072</strain>
    </source>
</reference>
<keyword evidence="6" id="KW-0843">Virulence</keyword>
<dbReference type="InterPro" id="IPR059226">
    <property type="entry name" value="Choice_anch_Q_dom"/>
</dbReference>
<dbReference type="InterPro" id="IPR012334">
    <property type="entry name" value="Pectin_lyas_fold"/>
</dbReference>
<dbReference type="OrthoDB" id="9783944at2"/>
<dbReference type="PRINTS" id="PR00313">
    <property type="entry name" value="CABNDNGRPT"/>
</dbReference>
<evidence type="ECO:0000259" key="8">
    <source>
        <dbReference type="Pfam" id="PF14252"/>
    </source>
</evidence>
<dbReference type="PROSITE" id="PS00330">
    <property type="entry name" value="HEMOLYSIN_CALCIUM"/>
    <property type="match status" value="4"/>
</dbReference>
<accession>A0A2R5FNB1</accession>
<comment type="caution">
    <text evidence="9">The sequence shown here is derived from an EMBL/GenBank/DDBJ whole genome shotgun (WGS) entry which is preliminary data.</text>
</comment>
<dbReference type="GO" id="GO:0016020">
    <property type="term" value="C:membrane"/>
    <property type="evidence" value="ECO:0007669"/>
    <property type="project" value="UniProtKB-SubCell"/>
</dbReference>
<dbReference type="Gene3D" id="2.160.20.10">
    <property type="entry name" value="Single-stranded right-handed beta-helix, Pectin lyase-like"/>
    <property type="match status" value="1"/>
</dbReference>
<evidence type="ECO:0000256" key="3">
    <source>
        <dbReference type="ARBA" id="ARBA00022525"/>
    </source>
</evidence>
<keyword evidence="3" id="KW-0964">Secreted</keyword>
<dbReference type="PRINTS" id="PR01488">
    <property type="entry name" value="RTXTOXINA"/>
</dbReference>
<protein>
    <submittedName>
        <fullName evidence="9">Hemolysin-type calcium-binding region</fullName>
    </submittedName>
</protein>
<dbReference type="InterPro" id="IPR011049">
    <property type="entry name" value="Serralysin-like_metalloprot_C"/>
</dbReference>
<gene>
    <name evidence="9" type="ORF">NIES4072_39250</name>
</gene>
<organism evidence="9 10">
    <name type="scientific">Nostoc commune NIES-4072</name>
    <dbReference type="NCBI Taxonomy" id="2005467"/>
    <lineage>
        <taxon>Bacteria</taxon>
        <taxon>Bacillati</taxon>
        <taxon>Cyanobacteriota</taxon>
        <taxon>Cyanophyceae</taxon>
        <taxon>Nostocales</taxon>
        <taxon>Nostocaceae</taxon>
        <taxon>Nostoc</taxon>
    </lineage>
</organism>
<evidence type="ECO:0000256" key="2">
    <source>
        <dbReference type="ARBA" id="ARBA00004613"/>
    </source>
</evidence>
<keyword evidence="10" id="KW-1185">Reference proteome</keyword>
<dbReference type="InterPro" id="IPR018511">
    <property type="entry name" value="Hemolysin-typ_Ca-bd_CS"/>
</dbReference>
<dbReference type="PANTHER" id="PTHR38340:SF1">
    <property type="entry name" value="S-LAYER PROTEIN"/>
    <property type="match status" value="1"/>
</dbReference>
<dbReference type="InterPro" id="IPR003995">
    <property type="entry name" value="RTX_toxin_determinant-A"/>
</dbReference>
<keyword evidence="7" id="KW-0472">Membrane</keyword>
<dbReference type="PANTHER" id="PTHR38340">
    <property type="entry name" value="S-LAYER PROTEIN"/>
    <property type="match status" value="1"/>
</dbReference>
<evidence type="ECO:0000256" key="4">
    <source>
        <dbReference type="ARBA" id="ARBA00022656"/>
    </source>
</evidence>